<dbReference type="InterPro" id="IPR051461">
    <property type="entry name" value="UPF0750_membrane"/>
</dbReference>
<name>A0A495AW39_VOGIN</name>
<evidence type="ECO:0000256" key="5">
    <source>
        <dbReference type="ARBA" id="ARBA00023136"/>
    </source>
</evidence>
<gene>
    <name evidence="7" type="ORF">C8E02_3401</name>
</gene>
<reference evidence="7 8" key="1">
    <citation type="submission" date="2018-10" db="EMBL/GenBank/DDBJ databases">
        <title>Genomic Encyclopedia of Type Strains, Phase IV (KMG-IV): sequencing the most valuable type-strain genomes for metagenomic binning, comparative biology and taxonomic classification.</title>
        <authorList>
            <person name="Goeker M."/>
        </authorList>
    </citation>
    <scope>NUCLEOTIDE SEQUENCE [LARGE SCALE GENOMIC DNA]</scope>
    <source>
        <strain evidence="7 8">DSM 3303</strain>
    </source>
</reference>
<accession>A0A495AW39</accession>
<dbReference type="GO" id="GO:0005886">
    <property type="term" value="C:plasma membrane"/>
    <property type="evidence" value="ECO:0007669"/>
    <property type="project" value="UniProtKB-SubCell"/>
</dbReference>
<dbReference type="InterPro" id="IPR003740">
    <property type="entry name" value="YitT"/>
</dbReference>
<evidence type="ECO:0000256" key="3">
    <source>
        <dbReference type="ARBA" id="ARBA00022692"/>
    </source>
</evidence>
<keyword evidence="5 6" id="KW-0472">Membrane</keyword>
<evidence type="ECO:0000313" key="8">
    <source>
        <dbReference type="Proteomes" id="UP000279384"/>
    </source>
</evidence>
<feature type="transmembrane region" description="Helical" evidence="6">
    <location>
        <begin position="157"/>
        <end position="179"/>
    </location>
</feature>
<evidence type="ECO:0000313" key="7">
    <source>
        <dbReference type="EMBL" id="RKQ52931.1"/>
    </source>
</evidence>
<dbReference type="PANTHER" id="PTHR33545:SF5">
    <property type="entry name" value="UPF0750 MEMBRANE PROTEIN YITT"/>
    <property type="match status" value="1"/>
</dbReference>
<evidence type="ECO:0000256" key="2">
    <source>
        <dbReference type="ARBA" id="ARBA00022475"/>
    </source>
</evidence>
<keyword evidence="4 6" id="KW-1133">Transmembrane helix</keyword>
<evidence type="ECO:0000256" key="4">
    <source>
        <dbReference type="ARBA" id="ARBA00022989"/>
    </source>
</evidence>
<feature type="transmembrane region" description="Helical" evidence="6">
    <location>
        <begin position="185"/>
        <end position="202"/>
    </location>
</feature>
<protein>
    <submittedName>
        <fullName evidence="7">Putative 5xTM membrane YitT family protein</fullName>
    </submittedName>
</protein>
<comment type="caution">
    <text evidence="7">The sequence shown here is derived from an EMBL/GenBank/DDBJ whole genome shotgun (WGS) entry which is preliminary data.</text>
</comment>
<keyword evidence="2" id="KW-1003">Cell membrane</keyword>
<dbReference type="Proteomes" id="UP000279384">
    <property type="component" value="Unassembled WGS sequence"/>
</dbReference>
<comment type="subcellular location">
    <subcellularLocation>
        <location evidence="1">Cell membrane</location>
        <topology evidence="1">Multi-pass membrane protein</topology>
    </subcellularLocation>
</comment>
<organism evidence="7 8">
    <name type="scientific">Vogesella indigofera</name>
    <name type="common">Pseudomonas indigofera</name>
    <dbReference type="NCBI Taxonomy" id="45465"/>
    <lineage>
        <taxon>Bacteria</taxon>
        <taxon>Pseudomonadati</taxon>
        <taxon>Pseudomonadota</taxon>
        <taxon>Betaproteobacteria</taxon>
        <taxon>Neisseriales</taxon>
        <taxon>Chromobacteriaceae</taxon>
        <taxon>Vogesella</taxon>
    </lineage>
</organism>
<dbReference type="PANTHER" id="PTHR33545">
    <property type="entry name" value="UPF0750 MEMBRANE PROTEIN YITT-RELATED"/>
    <property type="match status" value="1"/>
</dbReference>
<evidence type="ECO:0000256" key="1">
    <source>
        <dbReference type="ARBA" id="ARBA00004651"/>
    </source>
</evidence>
<dbReference type="EMBL" id="RBID01000020">
    <property type="protein sequence ID" value="RKQ52931.1"/>
    <property type="molecule type" value="Genomic_DNA"/>
</dbReference>
<proteinExistence type="predicted"/>
<feature type="transmembrane region" description="Helical" evidence="6">
    <location>
        <begin position="23"/>
        <end position="45"/>
    </location>
</feature>
<feature type="transmembrane region" description="Helical" evidence="6">
    <location>
        <begin position="86"/>
        <end position="104"/>
    </location>
</feature>
<feature type="transmembrane region" description="Helical" evidence="6">
    <location>
        <begin position="57"/>
        <end position="79"/>
    </location>
</feature>
<keyword evidence="3 6" id="KW-0812">Transmembrane</keyword>
<sequence length="212" mass="22738">MTTDTTRLTSGHNPLAHSRAEDLLAILIGTSFIGFGMAMFVQAGLLTGGTAGIAFLLHYQGLAPFGWLFFLINLPFYWLALRHMGAAFTVRTFVCVALVSLLSTQCRELFPFAGTLNPYSTGLLGGLLLGMGLIALFRHKASVGGINILALYVQQRYGLRAGKLQFGIDLAILLASLLLCSLPQLIGSLIGAAAMSLVIGFYHRPDRYIAAS</sequence>
<dbReference type="Pfam" id="PF02588">
    <property type="entry name" value="YitT_membrane"/>
    <property type="match status" value="1"/>
</dbReference>
<dbReference type="AlphaFoldDB" id="A0A495AW39"/>
<feature type="transmembrane region" description="Helical" evidence="6">
    <location>
        <begin position="116"/>
        <end position="137"/>
    </location>
</feature>
<evidence type="ECO:0000256" key="6">
    <source>
        <dbReference type="SAM" id="Phobius"/>
    </source>
</evidence>
<dbReference type="RefSeq" id="WP_120812730.1">
    <property type="nucleotide sequence ID" value="NZ_JAYRSL010000002.1"/>
</dbReference>